<proteinExistence type="predicted"/>
<protein>
    <submittedName>
        <fullName evidence="2">Uncharacterized protein</fullName>
    </submittedName>
</protein>
<feature type="region of interest" description="Disordered" evidence="1">
    <location>
        <begin position="86"/>
        <end position="105"/>
    </location>
</feature>
<organism evidence="2">
    <name type="scientific">viral metagenome</name>
    <dbReference type="NCBI Taxonomy" id="1070528"/>
    <lineage>
        <taxon>unclassified sequences</taxon>
        <taxon>metagenomes</taxon>
        <taxon>organismal metagenomes</taxon>
    </lineage>
</organism>
<name>A0A6C0KUX0_9ZZZZ</name>
<evidence type="ECO:0000313" key="2">
    <source>
        <dbReference type="EMBL" id="QHU20487.1"/>
    </source>
</evidence>
<dbReference type="EMBL" id="MN740968">
    <property type="protein sequence ID" value="QHU20487.1"/>
    <property type="molecule type" value="Genomic_DNA"/>
</dbReference>
<evidence type="ECO:0000256" key="1">
    <source>
        <dbReference type="SAM" id="MobiDB-lite"/>
    </source>
</evidence>
<sequence>MNRPKSINRQVSTYTMLSPNNIDLPNKSVLSRKGTTYTMLSPNNIDLPTLNRQGTVYSPVPTNQVNLPDSFLDNIVVMIDGKKYGLHPIHTSGGRTKRRHTRKRR</sequence>
<reference evidence="2" key="1">
    <citation type="journal article" date="2020" name="Nature">
        <title>Giant virus diversity and host interactions through global metagenomics.</title>
        <authorList>
            <person name="Schulz F."/>
            <person name="Roux S."/>
            <person name="Paez-Espino D."/>
            <person name="Jungbluth S."/>
            <person name="Walsh D.A."/>
            <person name="Denef V.J."/>
            <person name="McMahon K.D."/>
            <person name="Konstantinidis K.T."/>
            <person name="Eloe-Fadrosh E.A."/>
            <person name="Kyrpides N.C."/>
            <person name="Woyke T."/>
        </authorList>
    </citation>
    <scope>NUCLEOTIDE SEQUENCE</scope>
    <source>
        <strain evidence="2">GVMAG-S-3300013093-109</strain>
    </source>
</reference>
<dbReference type="AlphaFoldDB" id="A0A6C0KUX0"/>
<feature type="compositionally biased region" description="Basic residues" evidence="1">
    <location>
        <begin position="95"/>
        <end position="105"/>
    </location>
</feature>
<accession>A0A6C0KUX0</accession>